<feature type="modified residue" description="4-aspartylphosphate" evidence="3">
    <location>
        <position position="89"/>
    </location>
</feature>
<evidence type="ECO:0000313" key="9">
    <source>
        <dbReference type="EMBL" id="MBP2293655.1"/>
    </source>
</evidence>
<dbReference type="PANTHER" id="PTHR45138:SF9">
    <property type="entry name" value="DIGUANYLATE CYCLASE DGCM-RELATED"/>
    <property type="match status" value="1"/>
</dbReference>
<dbReference type="InterPro" id="IPR001789">
    <property type="entry name" value="Sig_transdc_resp-reg_receiver"/>
</dbReference>
<dbReference type="SUPFAM" id="SSF55073">
    <property type="entry name" value="Nucleotide cyclase"/>
    <property type="match status" value="1"/>
</dbReference>
<keyword evidence="4" id="KW-0175">Coiled coil</keyword>
<evidence type="ECO:0000256" key="3">
    <source>
        <dbReference type="PROSITE-ProRule" id="PRU00169"/>
    </source>
</evidence>
<dbReference type="Gene3D" id="3.40.50.2300">
    <property type="match status" value="1"/>
</dbReference>
<dbReference type="EMBL" id="JAGINP010000012">
    <property type="protein sequence ID" value="MBP2293655.1"/>
    <property type="molecule type" value="Genomic_DNA"/>
</dbReference>
<evidence type="ECO:0000256" key="2">
    <source>
        <dbReference type="ARBA" id="ARBA00034247"/>
    </source>
</evidence>
<sequence length="486" mass="53119">MDPLESPPESPPDSDLFLREDEPADGAAGAEPWLVLVVDDDEQVHAMTRVLLGDFRFEDRPFAMISAFSAAEARAILAERPDVPVMLLDVVMEAQDSGLELVHHIRRDLGNQRIRIILRTGQPGQAPERDVIIAYDINDYKAKSELTSQKLFTSLVGALRAWRDIATIEQLNQSLERRVAERTAELARQQAQAEEQRRFVEHLIEMMPSPVWYEDAQGRRVLSNRAFRDLFPQAPAQDGAQDTESEAGTVPIGQGRWVPAMDPSSTVFETSVTAPGGFTRELLVVRKALPTEEGSPQGSIGIATDITARRLMERELHRLAITDALSGVHNRRHLLGILAGAVADVASGAAAGADPCSLVMLDIDHFKRINDEHGHAAGDRTIEFVAAEIREHLRGTDSIGRIGGEEFAILLPGAALKAAGAIAERIRAGIAASPIPLPDGRFHPTTASFGVTELRPGQDSVEAVLHRADEALYRAKANGRNRIEFN</sequence>
<dbReference type="InterPro" id="IPR035965">
    <property type="entry name" value="PAS-like_dom_sf"/>
</dbReference>
<dbReference type="SMART" id="SM00267">
    <property type="entry name" value="GGDEF"/>
    <property type="match status" value="1"/>
</dbReference>
<evidence type="ECO:0000256" key="4">
    <source>
        <dbReference type="SAM" id="Coils"/>
    </source>
</evidence>
<dbReference type="Gene3D" id="3.30.450.20">
    <property type="entry name" value="PAS domain"/>
    <property type="match status" value="1"/>
</dbReference>
<feature type="domain" description="Response regulatory" evidence="6">
    <location>
        <begin position="34"/>
        <end position="158"/>
    </location>
</feature>
<dbReference type="InterPro" id="IPR011006">
    <property type="entry name" value="CheY-like_superfamily"/>
</dbReference>
<reference evidence="9 10" key="1">
    <citation type="submission" date="2021-03" db="EMBL/GenBank/DDBJ databases">
        <title>Genomic Encyclopedia of Type Strains, Phase III (KMG-III): the genomes of soil and plant-associated and newly described type strains.</title>
        <authorList>
            <person name="Whitman W."/>
        </authorList>
    </citation>
    <scope>NUCLEOTIDE SEQUENCE [LARGE SCALE GENOMIC DNA]</scope>
    <source>
        <strain evidence="9 10">IMMIB AFH-6</strain>
    </source>
</reference>
<dbReference type="InterPro" id="IPR043128">
    <property type="entry name" value="Rev_trsase/Diguanyl_cyclase"/>
</dbReference>
<dbReference type="NCBIfam" id="TIGR00254">
    <property type="entry name" value="GGDEF"/>
    <property type="match status" value="1"/>
</dbReference>
<name>A0ABS4SM60_9PROT</name>
<dbReference type="InterPro" id="IPR000700">
    <property type="entry name" value="PAS-assoc_C"/>
</dbReference>
<dbReference type="SUPFAM" id="SSF52172">
    <property type="entry name" value="CheY-like"/>
    <property type="match status" value="1"/>
</dbReference>
<dbReference type="InterPro" id="IPR029787">
    <property type="entry name" value="Nucleotide_cyclase"/>
</dbReference>
<dbReference type="RefSeq" id="WP_209767586.1">
    <property type="nucleotide sequence ID" value="NZ_JAGINP010000012.1"/>
</dbReference>
<evidence type="ECO:0000259" key="7">
    <source>
        <dbReference type="PROSITE" id="PS50113"/>
    </source>
</evidence>
<proteinExistence type="predicted"/>
<feature type="domain" description="PAC" evidence="7">
    <location>
        <begin position="266"/>
        <end position="318"/>
    </location>
</feature>
<comment type="caution">
    <text evidence="9">The sequence shown here is derived from an EMBL/GenBank/DDBJ whole genome shotgun (WGS) entry which is preliminary data.</text>
</comment>
<feature type="coiled-coil region" evidence="4">
    <location>
        <begin position="165"/>
        <end position="197"/>
    </location>
</feature>
<feature type="compositionally biased region" description="Pro residues" evidence="5">
    <location>
        <begin position="1"/>
        <end position="11"/>
    </location>
</feature>
<feature type="region of interest" description="Disordered" evidence="5">
    <location>
        <begin position="1"/>
        <end position="22"/>
    </location>
</feature>
<comment type="catalytic activity">
    <reaction evidence="2">
        <text>2 GTP = 3',3'-c-di-GMP + 2 diphosphate</text>
        <dbReference type="Rhea" id="RHEA:24898"/>
        <dbReference type="ChEBI" id="CHEBI:33019"/>
        <dbReference type="ChEBI" id="CHEBI:37565"/>
        <dbReference type="ChEBI" id="CHEBI:58805"/>
        <dbReference type="EC" id="2.7.7.65"/>
    </reaction>
</comment>
<feature type="domain" description="GGDEF" evidence="8">
    <location>
        <begin position="354"/>
        <end position="486"/>
    </location>
</feature>
<dbReference type="InterPro" id="IPR000160">
    <property type="entry name" value="GGDEF_dom"/>
</dbReference>
<gene>
    <name evidence="9" type="ORF">J2851_003439</name>
</gene>
<keyword evidence="10" id="KW-1185">Reference proteome</keyword>
<accession>A0ABS4SM60</accession>
<dbReference type="PANTHER" id="PTHR45138">
    <property type="entry name" value="REGULATORY COMPONENTS OF SENSORY TRANSDUCTION SYSTEM"/>
    <property type="match status" value="1"/>
</dbReference>
<dbReference type="SUPFAM" id="SSF55785">
    <property type="entry name" value="PYP-like sensor domain (PAS domain)"/>
    <property type="match status" value="1"/>
</dbReference>
<evidence type="ECO:0000259" key="6">
    <source>
        <dbReference type="PROSITE" id="PS50110"/>
    </source>
</evidence>
<evidence type="ECO:0000256" key="5">
    <source>
        <dbReference type="SAM" id="MobiDB-lite"/>
    </source>
</evidence>
<dbReference type="CDD" id="cd01949">
    <property type="entry name" value="GGDEF"/>
    <property type="match status" value="1"/>
</dbReference>
<evidence type="ECO:0000313" key="10">
    <source>
        <dbReference type="Proteomes" id="UP000781958"/>
    </source>
</evidence>
<evidence type="ECO:0000256" key="1">
    <source>
        <dbReference type="ARBA" id="ARBA00012528"/>
    </source>
</evidence>
<dbReference type="PROSITE" id="PS50887">
    <property type="entry name" value="GGDEF"/>
    <property type="match status" value="1"/>
</dbReference>
<protein>
    <recommendedName>
        <fullName evidence="1">diguanylate cyclase</fullName>
        <ecNumber evidence="1">2.7.7.65</ecNumber>
    </recommendedName>
</protein>
<feature type="region of interest" description="Disordered" evidence="5">
    <location>
        <begin position="233"/>
        <end position="256"/>
    </location>
</feature>
<keyword evidence="3" id="KW-0597">Phosphoprotein</keyword>
<dbReference type="EC" id="2.7.7.65" evidence="1"/>
<dbReference type="Proteomes" id="UP000781958">
    <property type="component" value="Unassembled WGS sequence"/>
</dbReference>
<organism evidence="9 10">
    <name type="scientific">Azospirillum rugosum</name>
    <dbReference type="NCBI Taxonomy" id="416170"/>
    <lineage>
        <taxon>Bacteria</taxon>
        <taxon>Pseudomonadati</taxon>
        <taxon>Pseudomonadota</taxon>
        <taxon>Alphaproteobacteria</taxon>
        <taxon>Rhodospirillales</taxon>
        <taxon>Azospirillaceae</taxon>
        <taxon>Azospirillum</taxon>
    </lineage>
</organism>
<evidence type="ECO:0000259" key="8">
    <source>
        <dbReference type="PROSITE" id="PS50887"/>
    </source>
</evidence>
<dbReference type="PROSITE" id="PS50110">
    <property type="entry name" value="RESPONSE_REGULATORY"/>
    <property type="match status" value="1"/>
</dbReference>
<dbReference type="Gene3D" id="3.30.70.270">
    <property type="match status" value="1"/>
</dbReference>
<dbReference type="PROSITE" id="PS50113">
    <property type="entry name" value="PAC"/>
    <property type="match status" value="1"/>
</dbReference>
<dbReference type="InterPro" id="IPR050469">
    <property type="entry name" value="Diguanylate_Cyclase"/>
</dbReference>
<dbReference type="Pfam" id="PF00990">
    <property type="entry name" value="GGDEF"/>
    <property type="match status" value="1"/>
</dbReference>